<evidence type="ECO:0000313" key="3">
    <source>
        <dbReference type="EMBL" id="TXG57425.1"/>
    </source>
</evidence>
<comment type="caution">
    <text evidence="3">The sequence shown here is derived from an EMBL/GenBank/DDBJ whole genome shotgun (WGS) entry which is preliminary data.</text>
</comment>
<reference evidence="4" key="1">
    <citation type="journal article" date="2019" name="Gigascience">
        <title>De novo genome assembly of the endangered Acer yangbiense, a plant species with extremely small populations endemic to Yunnan Province, China.</title>
        <authorList>
            <person name="Yang J."/>
            <person name="Wariss H.M."/>
            <person name="Tao L."/>
            <person name="Zhang R."/>
            <person name="Yun Q."/>
            <person name="Hollingsworth P."/>
            <person name="Dao Z."/>
            <person name="Luo G."/>
            <person name="Guo H."/>
            <person name="Ma Y."/>
            <person name="Sun W."/>
        </authorList>
    </citation>
    <scope>NUCLEOTIDE SEQUENCE [LARGE SCALE GENOMIC DNA]</scope>
    <source>
        <strain evidence="4">cv. Malutang</strain>
    </source>
</reference>
<accession>A0A5C7HKY6</accession>
<dbReference type="PANTHER" id="PTHR35317:SF31">
    <property type="entry name" value="DUF4219 DOMAIN-CONTAINING PROTEIN"/>
    <property type="match status" value="1"/>
</dbReference>
<feature type="compositionally biased region" description="Low complexity" evidence="1">
    <location>
        <begin position="291"/>
        <end position="303"/>
    </location>
</feature>
<feature type="domain" description="CCHC-type" evidence="2">
    <location>
        <begin position="273"/>
        <end position="289"/>
    </location>
</feature>
<dbReference type="OrthoDB" id="1711498at2759"/>
<organism evidence="3 4">
    <name type="scientific">Acer yangbiense</name>
    <dbReference type="NCBI Taxonomy" id="1000413"/>
    <lineage>
        <taxon>Eukaryota</taxon>
        <taxon>Viridiplantae</taxon>
        <taxon>Streptophyta</taxon>
        <taxon>Embryophyta</taxon>
        <taxon>Tracheophyta</taxon>
        <taxon>Spermatophyta</taxon>
        <taxon>Magnoliopsida</taxon>
        <taxon>eudicotyledons</taxon>
        <taxon>Gunneridae</taxon>
        <taxon>Pentapetalae</taxon>
        <taxon>rosids</taxon>
        <taxon>malvids</taxon>
        <taxon>Sapindales</taxon>
        <taxon>Sapindaceae</taxon>
        <taxon>Hippocastanoideae</taxon>
        <taxon>Acereae</taxon>
        <taxon>Acer</taxon>
    </lineage>
</organism>
<dbReference type="GO" id="GO:0003676">
    <property type="term" value="F:nucleic acid binding"/>
    <property type="evidence" value="ECO:0007669"/>
    <property type="project" value="InterPro"/>
</dbReference>
<dbReference type="Proteomes" id="UP000323000">
    <property type="component" value="Chromosome 8"/>
</dbReference>
<evidence type="ECO:0000313" key="4">
    <source>
        <dbReference type="Proteomes" id="UP000323000"/>
    </source>
</evidence>
<dbReference type="SUPFAM" id="SSF57756">
    <property type="entry name" value="Retrovirus zinc finger-like domains"/>
    <property type="match status" value="1"/>
</dbReference>
<evidence type="ECO:0000259" key="2">
    <source>
        <dbReference type="SMART" id="SM00343"/>
    </source>
</evidence>
<name>A0A5C7HKY6_9ROSI</name>
<dbReference type="PANTHER" id="PTHR35317">
    <property type="entry name" value="OS04G0629600 PROTEIN"/>
    <property type="match status" value="1"/>
</dbReference>
<dbReference type="EMBL" id="VAHF01000008">
    <property type="protein sequence ID" value="TXG57425.1"/>
    <property type="molecule type" value="Genomic_DNA"/>
</dbReference>
<protein>
    <recommendedName>
        <fullName evidence="2">CCHC-type domain-containing protein</fullName>
    </recommendedName>
</protein>
<dbReference type="Gene3D" id="4.10.60.10">
    <property type="entry name" value="Zinc finger, CCHC-type"/>
    <property type="match status" value="1"/>
</dbReference>
<dbReference type="AlphaFoldDB" id="A0A5C7HKY6"/>
<dbReference type="InterPro" id="IPR036875">
    <property type="entry name" value="Znf_CCHC_sf"/>
</dbReference>
<dbReference type="Pfam" id="PF14223">
    <property type="entry name" value="Retrotran_gag_2"/>
    <property type="match status" value="1"/>
</dbReference>
<dbReference type="InterPro" id="IPR001878">
    <property type="entry name" value="Znf_CCHC"/>
</dbReference>
<sequence length="311" mass="36040">MSADMATGSSAALQVLQFSSENYQIWVVKMRSYLKSFGLWEYIAEDKQVPALRANPTIAQIKQYEEEKMKRDKAVTCLHSVLKDSVFTSIMHLETAKEIWDELKGRYEGSERVRNVKMLTLKREFEMLKMKESESIKDYSSKLSELVNQMRLYGETVEDYKVVEKMLISLPEKFEAKVAAIEESCDLKKMTISEMVSKLQAQEQRMSMRSNDVTEGAFQARLQEKQNFDKGKGKMDVSSLEYAGKSKFPPCSTCKRTNHLSKDCWHNGKPQFQCNYCKRWGHKENVCRLKPNQMQPQPAQQANFTDEQPRS</sequence>
<dbReference type="SMART" id="SM00343">
    <property type="entry name" value="ZnF_C2HC"/>
    <property type="match status" value="2"/>
</dbReference>
<dbReference type="GO" id="GO:0008270">
    <property type="term" value="F:zinc ion binding"/>
    <property type="evidence" value="ECO:0007669"/>
    <property type="project" value="InterPro"/>
</dbReference>
<feature type="region of interest" description="Disordered" evidence="1">
    <location>
        <begin position="291"/>
        <end position="311"/>
    </location>
</feature>
<gene>
    <name evidence="3" type="ORF">EZV62_018738</name>
</gene>
<proteinExistence type="predicted"/>
<evidence type="ECO:0000256" key="1">
    <source>
        <dbReference type="SAM" id="MobiDB-lite"/>
    </source>
</evidence>
<feature type="domain" description="CCHC-type" evidence="2">
    <location>
        <begin position="250"/>
        <end position="266"/>
    </location>
</feature>
<keyword evidence="4" id="KW-1185">Reference proteome</keyword>